<dbReference type="EMBL" id="JBHPKH010000015">
    <property type="protein sequence ID" value="MFC1572419.1"/>
    <property type="molecule type" value="Genomic_DNA"/>
</dbReference>
<dbReference type="Proteomes" id="UP001593833">
    <property type="component" value="Unassembled WGS sequence"/>
</dbReference>
<proteinExistence type="predicted"/>
<accession>A0ABV6YJR8</accession>
<name>A0ABV6YJR8_UNCEI</name>
<dbReference type="Pfam" id="PF01451">
    <property type="entry name" value="LMWPc"/>
    <property type="match status" value="2"/>
</dbReference>
<evidence type="ECO:0000313" key="2">
    <source>
        <dbReference type="EMBL" id="MFC1572419.1"/>
    </source>
</evidence>
<dbReference type="CDD" id="cd16344">
    <property type="entry name" value="LMWPAP"/>
    <property type="match status" value="1"/>
</dbReference>
<evidence type="ECO:0000313" key="3">
    <source>
        <dbReference type="Proteomes" id="UP001593833"/>
    </source>
</evidence>
<dbReference type="InterPro" id="IPR023485">
    <property type="entry name" value="Ptyr_pPase"/>
</dbReference>
<evidence type="ECO:0000259" key="1">
    <source>
        <dbReference type="SMART" id="SM00226"/>
    </source>
</evidence>
<dbReference type="PANTHER" id="PTHR11717">
    <property type="entry name" value="LOW MOLECULAR WEIGHT PROTEIN TYROSINE PHOSPHATASE"/>
    <property type="match status" value="1"/>
</dbReference>
<comment type="caution">
    <text evidence="2">The sequence shown here is derived from an EMBL/GenBank/DDBJ whole genome shotgun (WGS) entry which is preliminary data.</text>
</comment>
<protein>
    <submittedName>
        <fullName evidence="2">Low molecular weight protein arginine phosphatase</fullName>
    </submittedName>
</protein>
<dbReference type="SUPFAM" id="SSF52788">
    <property type="entry name" value="Phosphotyrosine protein phosphatases I"/>
    <property type="match status" value="1"/>
</dbReference>
<dbReference type="InterPro" id="IPR036196">
    <property type="entry name" value="Ptyr_pPase_sf"/>
</dbReference>
<dbReference type="PANTHER" id="PTHR11717:SF31">
    <property type="entry name" value="LOW MOLECULAR WEIGHT PROTEIN-TYROSINE-PHOSPHATASE ETP-RELATED"/>
    <property type="match status" value="1"/>
</dbReference>
<sequence length="181" mass="19034">MFRVLFVCTGNSCRSPMAEGILRLMIGQSTGPDAGTPADPGVGVSSGKTPAYPGVSVSSAGTHALGGEVASEESVSICKQENIDISSHRARQLTREILAETDLVLALEEHHKQAVERLVTEDGPPVYTLAEFASESGAGVPDPIGGGVVAYRKAYGQIRKLTEKALPRLQKMAAKSERTGE</sequence>
<feature type="domain" description="Phosphotyrosine protein phosphatase I" evidence="1">
    <location>
        <begin position="2"/>
        <end position="168"/>
    </location>
</feature>
<dbReference type="InterPro" id="IPR050438">
    <property type="entry name" value="LMW_PTPase"/>
</dbReference>
<dbReference type="SMART" id="SM00226">
    <property type="entry name" value="LMWPc"/>
    <property type="match status" value="1"/>
</dbReference>
<keyword evidence="3" id="KW-1185">Reference proteome</keyword>
<gene>
    <name evidence="2" type="ORF">ACFL6M_02360</name>
</gene>
<reference evidence="2 3" key="1">
    <citation type="submission" date="2024-09" db="EMBL/GenBank/DDBJ databases">
        <authorList>
            <person name="D'Angelo T."/>
        </authorList>
    </citation>
    <scope>NUCLEOTIDE SEQUENCE [LARGE SCALE GENOMIC DNA]</scope>
    <source>
        <strain evidence="2">SAG AM-320-E07</strain>
    </source>
</reference>
<organism evidence="2 3">
    <name type="scientific">Eiseniibacteriota bacterium</name>
    <dbReference type="NCBI Taxonomy" id="2212470"/>
    <lineage>
        <taxon>Bacteria</taxon>
        <taxon>Candidatus Eiseniibacteriota</taxon>
    </lineage>
</organism>
<dbReference type="Gene3D" id="3.40.50.2300">
    <property type="match status" value="1"/>
</dbReference>